<keyword evidence="5" id="KW-1185">Reference proteome</keyword>
<protein>
    <submittedName>
        <fullName evidence="4">Uncharacterized protein</fullName>
    </submittedName>
</protein>
<dbReference type="EMBL" id="JAHKSW010000008">
    <property type="protein sequence ID" value="KAG7328906.1"/>
    <property type="molecule type" value="Genomic_DNA"/>
</dbReference>
<accession>A0A9D3NUQ6</accession>
<feature type="region of interest" description="Disordered" evidence="3">
    <location>
        <begin position="213"/>
        <end position="242"/>
    </location>
</feature>
<feature type="compositionally biased region" description="Basic residues" evidence="3">
    <location>
        <begin position="19"/>
        <end position="29"/>
    </location>
</feature>
<sequence length="676" mass="75796">MPAHYSAWLVCSTQNDSTRKRRPRGRPRIRPLPPASRSFSTQLTSKHGTVDPTELDLLHTVTPVSAAHTEPIQPIDTLLDDIMTGLHFLPPAESQTHQHGLMSATTSSGPPVSKATYPSGHFAKPTDPKQHLEGEIGDILDHFLRTFEQQVGGCGLVVGDETLQGNDKSDTSTGPWSNTSKTFTQTQPDNLHHETPQANLLHTTSTLSGELQSTVNPSVAGTNNAQDRQIRRSKVKKASRNQNILQQFENRRLTRSQSKKRKLETALISLQSPIKKKCKEKQTAGTRKKRQRNGQGQSEAHVNKSRVKNLDKNNKATKVCQDKSQKPTRKRRLEENRFGRNKRSVDNRRHIMDGFNEREKSHRKGRPRISCGEMMKKVRRDHVETEPKSNSFQADQSSVKSPIRGACIKIASSAMEKVRMLLQLREEEDERANESVGIHQENNAGNGGLVNHKCVSGAEERLTAENSWQGHLEEIRGSEDRRIMVNGEFEGQESRNSVVELSQRRDDKRLRTKEKTTEVRRALFRLNLPSKTGKEGNKDIQDKISTTESVTNILGSCPREPGVRLLPSEVVPLFTQNTMHRADDLSLNVGDAPRLTSAARLSHTQPCQELHSPHTSTKDSQQLAWCSVDEDEDVDVLEVSSPNSELPAVIVEVDSRTEEEEVEEDFEIDVLGLEPD</sequence>
<dbReference type="PROSITE" id="PS00354">
    <property type="entry name" value="HMGI_Y"/>
    <property type="match status" value="1"/>
</dbReference>
<dbReference type="Proteomes" id="UP000824219">
    <property type="component" value="Linkage Group LG08"/>
</dbReference>
<dbReference type="GO" id="GO:0006355">
    <property type="term" value="P:regulation of DNA-templated transcription"/>
    <property type="evidence" value="ECO:0007669"/>
    <property type="project" value="InterPro"/>
</dbReference>
<evidence type="ECO:0000313" key="5">
    <source>
        <dbReference type="Proteomes" id="UP000824219"/>
    </source>
</evidence>
<name>A0A9D3NUQ6_9TELE</name>
<feature type="compositionally biased region" description="Polar residues" evidence="3">
    <location>
        <begin position="213"/>
        <end position="227"/>
    </location>
</feature>
<dbReference type="GO" id="GO:0005634">
    <property type="term" value="C:nucleus"/>
    <property type="evidence" value="ECO:0007669"/>
    <property type="project" value="UniProtKB-SubCell"/>
</dbReference>
<feature type="compositionally biased region" description="Basic and acidic residues" evidence="3">
    <location>
        <begin position="332"/>
        <end position="344"/>
    </location>
</feature>
<feature type="region of interest" description="Disordered" evidence="3">
    <location>
        <begin position="655"/>
        <end position="676"/>
    </location>
</feature>
<evidence type="ECO:0000256" key="1">
    <source>
        <dbReference type="ARBA" id="ARBA00004123"/>
    </source>
</evidence>
<evidence type="ECO:0000256" key="2">
    <source>
        <dbReference type="ARBA" id="ARBA00023242"/>
    </source>
</evidence>
<keyword evidence="2" id="KW-0539">Nucleus</keyword>
<reference evidence="4 5" key="1">
    <citation type="submission" date="2021-06" db="EMBL/GenBank/DDBJ databases">
        <title>Chromosome-level genome assembly of the red-tail catfish (Hemibagrus wyckioides).</title>
        <authorList>
            <person name="Shao F."/>
        </authorList>
    </citation>
    <scope>NUCLEOTIDE SEQUENCE [LARGE SCALE GENOMIC DNA]</scope>
    <source>
        <strain evidence="4">EC202008001</strain>
        <tissue evidence="4">Blood</tissue>
    </source>
</reference>
<feature type="region of interest" description="Disordered" evidence="3">
    <location>
        <begin position="163"/>
        <end position="193"/>
    </location>
</feature>
<feature type="compositionally biased region" description="Acidic residues" evidence="3">
    <location>
        <begin position="657"/>
        <end position="668"/>
    </location>
</feature>
<dbReference type="AlphaFoldDB" id="A0A9D3NUQ6"/>
<feature type="compositionally biased region" description="Polar residues" evidence="3">
    <location>
        <begin position="163"/>
        <end position="189"/>
    </location>
</feature>
<comment type="subcellular location">
    <subcellularLocation>
        <location evidence="1">Nucleus</location>
    </subcellularLocation>
</comment>
<evidence type="ECO:0000256" key="3">
    <source>
        <dbReference type="SAM" id="MobiDB-lite"/>
    </source>
</evidence>
<gene>
    <name evidence="4" type="ORF">KOW79_007080</name>
</gene>
<dbReference type="InterPro" id="IPR000637">
    <property type="entry name" value="HMGI/Y_DNA-bd_CS"/>
</dbReference>
<proteinExistence type="predicted"/>
<evidence type="ECO:0000313" key="4">
    <source>
        <dbReference type="EMBL" id="KAG7328906.1"/>
    </source>
</evidence>
<feature type="region of interest" description="Disordered" evidence="3">
    <location>
        <begin position="14"/>
        <end position="51"/>
    </location>
</feature>
<organism evidence="4 5">
    <name type="scientific">Hemibagrus wyckioides</name>
    <dbReference type="NCBI Taxonomy" id="337641"/>
    <lineage>
        <taxon>Eukaryota</taxon>
        <taxon>Metazoa</taxon>
        <taxon>Chordata</taxon>
        <taxon>Craniata</taxon>
        <taxon>Vertebrata</taxon>
        <taxon>Euteleostomi</taxon>
        <taxon>Actinopterygii</taxon>
        <taxon>Neopterygii</taxon>
        <taxon>Teleostei</taxon>
        <taxon>Ostariophysi</taxon>
        <taxon>Siluriformes</taxon>
        <taxon>Bagridae</taxon>
        <taxon>Hemibagrus</taxon>
    </lineage>
</organism>
<feature type="compositionally biased region" description="Basic and acidic residues" evidence="3">
    <location>
        <begin position="308"/>
        <end position="325"/>
    </location>
</feature>
<feature type="compositionally biased region" description="Polar residues" evidence="3">
    <location>
        <begin position="37"/>
        <end position="47"/>
    </location>
</feature>
<dbReference type="OrthoDB" id="8963596at2759"/>
<feature type="region of interest" description="Disordered" evidence="3">
    <location>
        <begin position="274"/>
        <end position="344"/>
    </location>
</feature>
<comment type="caution">
    <text evidence="4">The sequence shown here is derived from an EMBL/GenBank/DDBJ whole genome shotgun (WGS) entry which is preliminary data.</text>
</comment>